<dbReference type="CDD" id="cd12797">
    <property type="entry name" value="M23_peptidase"/>
    <property type="match status" value="1"/>
</dbReference>
<organism evidence="3 4">
    <name type="scientific">Phytohabitans kaempferiae</name>
    <dbReference type="NCBI Taxonomy" id="1620943"/>
    <lineage>
        <taxon>Bacteria</taxon>
        <taxon>Bacillati</taxon>
        <taxon>Actinomycetota</taxon>
        <taxon>Actinomycetes</taxon>
        <taxon>Micromonosporales</taxon>
        <taxon>Micromonosporaceae</taxon>
    </lineage>
</organism>
<dbReference type="Proteomes" id="UP001589867">
    <property type="component" value="Unassembled WGS sequence"/>
</dbReference>
<dbReference type="RefSeq" id="WP_377257699.1">
    <property type="nucleotide sequence ID" value="NZ_JBHLUH010000064.1"/>
</dbReference>
<dbReference type="Pfam" id="PF01551">
    <property type="entry name" value="Peptidase_M23"/>
    <property type="match status" value="1"/>
</dbReference>
<reference evidence="3 4" key="1">
    <citation type="submission" date="2024-09" db="EMBL/GenBank/DDBJ databases">
        <authorList>
            <person name="Sun Q."/>
            <person name="Mori K."/>
        </authorList>
    </citation>
    <scope>NUCLEOTIDE SEQUENCE [LARGE SCALE GENOMIC DNA]</scope>
    <source>
        <strain evidence="3 4">TBRC 3947</strain>
    </source>
</reference>
<accession>A0ABV6MBR2</accession>
<dbReference type="Gene3D" id="2.70.70.10">
    <property type="entry name" value="Glucose Permease (Domain IIA)"/>
    <property type="match status" value="1"/>
</dbReference>
<dbReference type="PANTHER" id="PTHR21666:SF270">
    <property type="entry name" value="MUREIN HYDROLASE ACTIVATOR ENVC"/>
    <property type="match status" value="1"/>
</dbReference>
<dbReference type="InterPro" id="IPR016047">
    <property type="entry name" value="M23ase_b-sheet_dom"/>
</dbReference>
<keyword evidence="3" id="KW-0378">Hydrolase</keyword>
<gene>
    <name evidence="3" type="ORF">ACFFIA_31275</name>
</gene>
<evidence type="ECO:0000313" key="3">
    <source>
        <dbReference type="EMBL" id="MFC0532140.1"/>
    </source>
</evidence>
<dbReference type="InterPro" id="IPR050570">
    <property type="entry name" value="Cell_wall_metabolism_enzyme"/>
</dbReference>
<dbReference type="PANTHER" id="PTHR21666">
    <property type="entry name" value="PEPTIDASE-RELATED"/>
    <property type="match status" value="1"/>
</dbReference>
<dbReference type="SUPFAM" id="SSF51261">
    <property type="entry name" value="Duplicated hybrid motif"/>
    <property type="match status" value="1"/>
</dbReference>
<comment type="caution">
    <text evidence="3">The sequence shown here is derived from an EMBL/GenBank/DDBJ whole genome shotgun (WGS) entry which is preliminary data.</text>
</comment>
<dbReference type="EC" id="3.4.24.-" evidence="3"/>
<dbReference type="EMBL" id="JBHLUH010000064">
    <property type="protein sequence ID" value="MFC0532140.1"/>
    <property type="molecule type" value="Genomic_DNA"/>
</dbReference>
<evidence type="ECO:0000256" key="1">
    <source>
        <dbReference type="SAM" id="MobiDB-lite"/>
    </source>
</evidence>
<dbReference type="GO" id="GO:0016787">
    <property type="term" value="F:hydrolase activity"/>
    <property type="evidence" value="ECO:0007669"/>
    <property type="project" value="UniProtKB-KW"/>
</dbReference>
<dbReference type="InterPro" id="IPR011055">
    <property type="entry name" value="Dup_hybrid_motif"/>
</dbReference>
<name>A0ABV6MBR2_9ACTN</name>
<evidence type="ECO:0000259" key="2">
    <source>
        <dbReference type="Pfam" id="PF01551"/>
    </source>
</evidence>
<feature type="domain" description="M23ase beta-sheet core" evidence="2">
    <location>
        <begin position="227"/>
        <end position="343"/>
    </location>
</feature>
<sequence>MTTRAVAWVALAASTIVLLCSGAIGAIIGTGAASSCPPPSPAVSGTSPPRSGPPTPNASQRPVGRWTSEQVTNAATIVKVGADLDVPRRGWVVALATAMQESSLRNLPGGDRDSIGLFQQRPSQGWGTPTQLADPVYAATRFYRALLQIDGWQNMPLTQAAQQVQRSAYPHAYAKWEDDANALLQAVGSANWRAIPDDLEQCVSTGGWTAPLRAPVVSGFRTVERPGHDGVDLGAVRGTVVRAASPGRVVRIRCNAIDVRDGDDWGCDRDGDPNLTRGCGWYLDVGHRGNVTTRYCHLLHEPVLRVGDRVAAGQPLGYVGSSGRSSGPHLHFEVHVGGGPVDPEVWMRDHGAPLGITAGRG</sequence>
<protein>
    <submittedName>
        <fullName evidence="3">M23 family metallopeptidase</fullName>
        <ecNumber evidence="3">3.4.24.-</ecNumber>
    </submittedName>
</protein>
<proteinExistence type="predicted"/>
<keyword evidence="4" id="KW-1185">Reference proteome</keyword>
<feature type="region of interest" description="Disordered" evidence="1">
    <location>
        <begin position="35"/>
        <end position="66"/>
    </location>
</feature>
<evidence type="ECO:0000313" key="4">
    <source>
        <dbReference type="Proteomes" id="UP001589867"/>
    </source>
</evidence>